<feature type="domain" description="Semialdehyde dehydrogenase NAD-binding" evidence="5">
    <location>
        <begin position="38"/>
        <end position="132"/>
    </location>
</feature>
<evidence type="ECO:0000313" key="8">
    <source>
        <dbReference type="Proteomes" id="UP001253595"/>
    </source>
</evidence>
<dbReference type="EMBL" id="JAVDVX010000002">
    <property type="protein sequence ID" value="MDR7089098.1"/>
    <property type="molecule type" value="Genomic_DNA"/>
</dbReference>
<comment type="caution">
    <text evidence="4">Lacks conserved residue(s) required for the propagation of feature annotation.</text>
</comment>
<dbReference type="InterPro" id="IPR015426">
    <property type="entry name" value="Acetylaldehyde_DH_C"/>
</dbReference>
<name>A0ABU1UVF9_9GAMM</name>
<keyword evidence="8" id="KW-1185">Reference proteome</keyword>
<dbReference type="InterPro" id="IPR003361">
    <property type="entry name" value="Acetaldehyde_dehydrogenase"/>
</dbReference>
<dbReference type="Gene3D" id="3.40.50.720">
    <property type="entry name" value="NAD(P)-binding Rossmann-like Domain"/>
    <property type="match status" value="1"/>
</dbReference>
<keyword evidence="3 4" id="KW-0520">NAD</keyword>
<evidence type="ECO:0000256" key="3">
    <source>
        <dbReference type="ARBA" id="ARBA00023027"/>
    </source>
</evidence>
<dbReference type="SUPFAM" id="SSF55347">
    <property type="entry name" value="Glyceraldehyde-3-phosphate dehydrogenase-like, C-terminal domain"/>
    <property type="match status" value="1"/>
</dbReference>
<keyword evidence="2 4" id="KW-0058">Aromatic hydrocarbons catabolism</keyword>
<dbReference type="InterPro" id="IPR000534">
    <property type="entry name" value="Semialdehyde_DH_NAD-bd"/>
</dbReference>
<keyword evidence="4 7" id="KW-0560">Oxidoreductase</keyword>
<sequence>MQFIKALLSGDFLQGSFLTNNFLQNNKGTSESTSGRLRVGIIGTGKIGVDLLVKVRRSPWMECVIFSGRNLQSAGMSFASELGVPVSDQGINAFFEPRYRCDIVFDATSAANHIEHAQVFDRLGILAIDMTPSQIGECCVPAFGMREVLENKNISMISCGGQSSIPVAQVLASAIPGVQKIAVRSIVSPNSIGPGTLANLDEYYHNTKAGLKKYTGVKDFDVELFVDEVNPETRMLTSVTAYCDAVDTDALRSPLLAMLEKIQAYVPGYKLEGEPVVIEGGIRVDLSVEGLGDYLPKYAGNLDIINCAAIAVAEHYAQAALASRQTKKSLVRYHRNLQLEY</sequence>
<dbReference type="GO" id="GO:0008774">
    <property type="term" value="F:acetaldehyde dehydrogenase (acetylating) activity"/>
    <property type="evidence" value="ECO:0007669"/>
    <property type="project" value="UniProtKB-EC"/>
</dbReference>
<dbReference type="HAMAP" id="MF_01657">
    <property type="entry name" value="Ac_ald_DH_ac"/>
    <property type="match status" value="1"/>
</dbReference>
<comment type="caution">
    <text evidence="7">The sequence shown here is derived from an EMBL/GenBank/DDBJ whole genome shotgun (WGS) entry which is preliminary data.</text>
</comment>
<dbReference type="Pfam" id="PF09290">
    <property type="entry name" value="AcetDehyd-dimer"/>
    <property type="match status" value="1"/>
</dbReference>
<feature type="active site" description="Acyl-thioester intermediate" evidence="4">
    <location>
        <position position="159"/>
    </location>
</feature>
<evidence type="ECO:0000256" key="2">
    <source>
        <dbReference type="ARBA" id="ARBA00022797"/>
    </source>
</evidence>
<gene>
    <name evidence="7" type="ORF">J2X05_001104</name>
</gene>
<dbReference type="EC" id="1.2.1.10" evidence="4"/>
<protein>
    <recommendedName>
        <fullName evidence="4">Acetaldehyde dehydrogenase</fullName>
        <ecNumber evidence="4">1.2.1.10</ecNumber>
    </recommendedName>
    <alternativeName>
        <fullName evidence="4">Acetaldehyde dehydrogenase [acetylating]</fullName>
    </alternativeName>
</protein>
<evidence type="ECO:0000259" key="5">
    <source>
        <dbReference type="Pfam" id="PF01118"/>
    </source>
</evidence>
<feature type="binding site" evidence="4">
    <location>
        <position position="301"/>
    </location>
    <ligand>
        <name>NAD(+)</name>
        <dbReference type="ChEBI" id="CHEBI:57540"/>
    </ligand>
</feature>
<dbReference type="Proteomes" id="UP001253595">
    <property type="component" value="Unassembled WGS sequence"/>
</dbReference>
<dbReference type="Pfam" id="PF01118">
    <property type="entry name" value="Semialdhyde_dh"/>
    <property type="match status" value="1"/>
</dbReference>
<comment type="similarity">
    <text evidence="1 4">Belongs to the acetaldehyde dehydrogenase family.</text>
</comment>
<evidence type="ECO:0000313" key="7">
    <source>
        <dbReference type="EMBL" id="MDR7089098.1"/>
    </source>
</evidence>
<organism evidence="7 8">
    <name type="scientific">Cellvibrio fibrivorans</name>
    <dbReference type="NCBI Taxonomy" id="126350"/>
    <lineage>
        <taxon>Bacteria</taxon>
        <taxon>Pseudomonadati</taxon>
        <taxon>Pseudomonadota</taxon>
        <taxon>Gammaproteobacteria</taxon>
        <taxon>Cellvibrionales</taxon>
        <taxon>Cellvibrionaceae</taxon>
        <taxon>Cellvibrio</taxon>
    </lineage>
</organism>
<reference evidence="7 8" key="1">
    <citation type="submission" date="2023-07" db="EMBL/GenBank/DDBJ databases">
        <title>Sorghum-associated microbial communities from plants grown in Nebraska, USA.</title>
        <authorList>
            <person name="Schachtman D."/>
        </authorList>
    </citation>
    <scope>NUCLEOTIDE SEQUENCE [LARGE SCALE GENOMIC DNA]</scope>
    <source>
        <strain evidence="7 8">BE190</strain>
    </source>
</reference>
<evidence type="ECO:0000256" key="4">
    <source>
        <dbReference type="HAMAP-Rule" id="MF_01657"/>
    </source>
</evidence>
<feature type="domain" description="Acetaldehyde dehydrogenase C-terminal" evidence="6">
    <location>
        <begin position="159"/>
        <end position="296"/>
    </location>
</feature>
<comment type="catalytic activity">
    <reaction evidence="4">
        <text>acetaldehyde + NAD(+) + CoA = acetyl-CoA + NADH + H(+)</text>
        <dbReference type="Rhea" id="RHEA:23288"/>
        <dbReference type="ChEBI" id="CHEBI:15343"/>
        <dbReference type="ChEBI" id="CHEBI:15378"/>
        <dbReference type="ChEBI" id="CHEBI:57287"/>
        <dbReference type="ChEBI" id="CHEBI:57288"/>
        <dbReference type="ChEBI" id="CHEBI:57540"/>
        <dbReference type="ChEBI" id="CHEBI:57945"/>
        <dbReference type="EC" id="1.2.1.10"/>
    </reaction>
</comment>
<dbReference type="SUPFAM" id="SSF51735">
    <property type="entry name" value="NAD(P)-binding Rossmann-fold domains"/>
    <property type="match status" value="1"/>
</dbReference>
<accession>A0ABU1UVF9</accession>
<dbReference type="Gene3D" id="3.30.360.10">
    <property type="entry name" value="Dihydrodipicolinate Reductase, domain 2"/>
    <property type="match status" value="1"/>
</dbReference>
<proteinExistence type="inferred from homology"/>
<feature type="binding site" evidence="4">
    <location>
        <begin position="191"/>
        <end position="199"/>
    </location>
    <ligand>
        <name>NAD(+)</name>
        <dbReference type="ChEBI" id="CHEBI:57540"/>
    </ligand>
</feature>
<evidence type="ECO:0000256" key="1">
    <source>
        <dbReference type="ARBA" id="ARBA00009244"/>
    </source>
</evidence>
<dbReference type="NCBIfam" id="NF006157">
    <property type="entry name" value="PRK08300.1"/>
    <property type="match status" value="1"/>
</dbReference>
<dbReference type="RefSeq" id="WP_310069749.1">
    <property type="nucleotide sequence ID" value="NZ_JAVDVX010000002.1"/>
</dbReference>
<evidence type="ECO:0000259" key="6">
    <source>
        <dbReference type="Pfam" id="PF09290"/>
    </source>
</evidence>
<dbReference type="InterPro" id="IPR036291">
    <property type="entry name" value="NAD(P)-bd_dom_sf"/>
</dbReference>
<dbReference type="CDD" id="cd23933">
    <property type="entry name" value="ALDH_C"/>
    <property type="match status" value="1"/>
</dbReference>